<evidence type="ECO:0000256" key="5">
    <source>
        <dbReference type="ARBA" id="ARBA00020164"/>
    </source>
</evidence>
<dbReference type="AlphaFoldDB" id="A0AAW7MFZ6"/>
<dbReference type="EC" id="4.1.1.5" evidence="4 9"/>
<comment type="caution">
    <text evidence="10">The sequence shown here is derived from an EMBL/GenBank/DDBJ whole genome shotgun (WGS) entry which is preliminary data.</text>
</comment>
<comment type="similarity">
    <text evidence="3 9">Belongs to the alpha-acetolactate decarboxylase family.</text>
</comment>
<accession>A0AAW7MFZ6</accession>
<dbReference type="InterPro" id="IPR005128">
    <property type="entry name" value="Acetolactate_a_deCO2ase"/>
</dbReference>
<dbReference type="NCBIfam" id="TIGR01252">
    <property type="entry name" value="acetolac_decarb"/>
    <property type="match status" value="1"/>
</dbReference>
<evidence type="ECO:0000256" key="6">
    <source>
        <dbReference type="ARBA" id="ARBA00022793"/>
    </source>
</evidence>
<evidence type="ECO:0000313" key="10">
    <source>
        <dbReference type="EMBL" id="MDN4534156.1"/>
    </source>
</evidence>
<dbReference type="PIRSF" id="PIRSF001332">
    <property type="entry name" value="Acetolac_decarb"/>
    <property type="match status" value="1"/>
</dbReference>
<protein>
    <recommendedName>
        <fullName evidence="5 9">Alpha-acetolactate decarboxylase</fullName>
        <ecNumber evidence="4 9">4.1.1.5</ecNumber>
    </recommendedName>
</protein>
<evidence type="ECO:0000256" key="1">
    <source>
        <dbReference type="ARBA" id="ARBA00001784"/>
    </source>
</evidence>
<dbReference type="GO" id="GO:0045151">
    <property type="term" value="P:acetoin biosynthetic process"/>
    <property type="evidence" value="ECO:0007669"/>
    <property type="project" value="UniProtKB-UniRule"/>
</dbReference>
<dbReference type="PANTHER" id="PTHR35524:SF1">
    <property type="entry name" value="ALPHA-ACETOLACTATE DECARBOXYLASE"/>
    <property type="match status" value="1"/>
</dbReference>
<name>A0AAW7MFZ6_9STAP</name>
<evidence type="ECO:0000256" key="9">
    <source>
        <dbReference type="PIRNR" id="PIRNR001332"/>
    </source>
</evidence>
<dbReference type="PANTHER" id="PTHR35524">
    <property type="entry name" value="ALPHA-ACETOLACTATE DECARBOXYLASE"/>
    <property type="match status" value="1"/>
</dbReference>
<sequence>MGDEEMLYQHGTLADLMAGMLQGTASINDILAHGDLGIGTLSGSDGEVIILDGKAYHANAAGEFKTLTGELLTPFATVVPFQKDSQFEVESEQASDALQQAILDQAKSKNLFLAVKVTGQFKDISVRMLPKQEPPYTRLKNSAEQQPEFTKTDMKGTIVGFYAPQLFHGIASGGFHLHFIDDDKTFGGHVLDFNIQSGTVELHHIETLEQHFPIDDPTFLETDIDYDHISEEINEVE</sequence>
<dbReference type="Pfam" id="PF03306">
    <property type="entry name" value="AAL_decarboxy"/>
    <property type="match status" value="1"/>
</dbReference>
<dbReference type="Gene3D" id="3.30.1330.80">
    <property type="entry name" value="Hypothetical protein, similar to alpha- acetolactate decarboxylase, domain 2"/>
    <property type="match status" value="2"/>
</dbReference>
<dbReference type="RefSeq" id="WP_225309973.1">
    <property type="nucleotide sequence ID" value="NZ_AP024589.1"/>
</dbReference>
<evidence type="ECO:0000256" key="8">
    <source>
        <dbReference type="ARBA" id="ARBA00023239"/>
    </source>
</evidence>
<organism evidence="10 11">
    <name type="scientific">Staphylococcus auricularis</name>
    <dbReference type="NCBI Taxonomy" id="29379"/>
    <lineage>
        <taxon>Bacteria</taxon>
        <taxon>Bacillati</taxon>
        <taxon>Bacillota</taxon>
        <taxon>Bacilli</taxon>
        <taxon>Bacillales</taxon>
        <taxon>Staphylococcaceae</taxon>
        <taxon>Staphylococcus</taxon>
    </lineage>
</organism>
<dbReference type="GeneID" id="64982924"/>
<evidence type="ECO:0000256" key="3">
    <source>
        <dbReference type="ARBA" id="ARBA00007106"/>
    </source>
</evidence>
<evidence type="ECO:0000256" key="4">
    <source>
        <dbReference type="ARBA" id="ARBA00013204"/>
    </source>
</evidence>
<dbReference type="Proteomes" id="UP001171687">
    <property type="component" value="Unassembled WGS sequence"/>
</dbReference>
<comment type="pathway">
    <text evidence="2 9">Polyol metabolism; (R,R)-butane-2,3-diol biosynthesis; (R,R)-butane-2,3-diol from pyruvate: step 2/3.</text>
</comment>
<dbReference type="CDD" id="cd17299">
    <property type="entry name" value="acetolactate_decarboxylase"/>
    <property type="match status" value="1"/>
</dbReference>
<dbReference type="SUPFAM" id="SSF117856">
    <property type="entry name" value="AF0104/ALDC/Ptd012-like"/>
    <property type="match status" value="1"/>
</dbReference>
<keyword evidence="8 9" id="KW-0456">Lyase</keyword>
<evidence type="ECO:0000256" key="2">
    <source>
        <dbReference type="ARBA" id="ARBA00005170"/>
    </source>
</evidence>
<dbReference type="GO" id="GO:0047605">
    <property type="term" value="F:acetolactate decarboxylase activity"/>
    <property type="evidence" value="ECO:0007669"/>
    <property type="project" value="UniProtKB-UniRule"/>
</dbReference>
<proteinExistence type="inferred from homology"/>
<reference evidence="10" key="1">
    <citation type="submission" date="2023-07" db="EMBL/GenBank/DDBJ databases">
        <title>Evaluation of the beneficial properties of pineapple isolates.</title>
        <authorList>
            <person name="Adefiranye O."/>
        </authorList>
    </citation>
    <scope>NUCLEOTIDE SEQUENCE</scope>
    <source>
        <strain evidence="10">PAPLE_T1</strain>
    </source>
</reference>
<keyword evidence="6 9" id="KW-0210">Decarboxylase</keyword>
<keyword evidence="7 9" id="KW-0005">Acetoin biosynthesis</keyword>
<gene>
    <name evidence="10" type="primary">budA</name>
    <name evidence="10" type="ORF">QYH67_11395</name>
</gene>
<comment type="catalytic activity">
    <reaction evidence="1 9">
        <text>(2S)-2-acetolactate + H(+) = (R)-acetoin + CO2</text>
        <dbReference type="Rhea" id="RHEA:21580"/>
        <dbReference type="ChEBI" id="CHEBI:15378"/>
        <dbReference type="ChEBI" id="CHEBI:15686"/>
        <dbReference type="ChEBI" id="CHEBI:16526"/>
        <dbReference type="ChEBI" id="CHEBI:58476"/>
        <dbReference type="EC" id="4.1.1.5"/>
    </reaction>
</comment>
<evidence type="ECO:0000313" key="11">
    <source>
        <dbReference type="Proteomes" id="UP001171687"/>
    </source>
</evidence>
<dbReference type="EMBL" id="JAUHQC010000015">
    <property type="protein sequence ID" value="MDN4534156.1"/>
    <property type="molecule type" value="Genomic_DNA"/>
</dbReference>
<evidence type="ECO:0000256" key="7">
    <source>
        <dbReference type="ARBA" id="ARBA00023061"/>
    </source>
</evidence>